<dbReference type="GO" id="GO:0003725">
    <property type="term" value="F:double-stranded RNA binding"/>
    <property type="evidence" value="ECO:0007669"/>
    <property type="project" value="TreeGrafter"/>
</dbReference>
<sequence length="703" mass="78329">MGDNADSSLKRLADQGGCPYASASKRAKIDKLLNRNNLAPASNDGDKLVSDTSNIIPPEDLNVKTEISMDSGDPNSDISASDGTLNRDDSGDAGANSDLDIDEILEADVDEAVAKERGEYNVYEKIILKRQPKDLFNELPDSWVEVIHDSGLVVYLHKPTRVCTFGRPYFLGPGSARHHAVPPSAIPCLYQKKLAEEDAVNKQAQKEHEEKLASASDNSTTLLSSVNAPLIKIVDAGTQRSKDLAPSDLHEYAAKAFEFEKITFRRYKEWNKARQHFKELKRMTSDKANLASTVQRPTLPSDAKLITIPSREKNKPYSKDFALNPKGKTALAILHEYAQKVLKSTVEYDIFDVPPDEGATDANNHFYTIAKIRISPQGQSVMAGLTLRERLVIIQAEYEKRLKSEGRSDVDIGQTIQGVVVVGQGKGAAKKASRMSAAVNALEILIPELTFNPQGVADENVKKTEDELEIFDLLSITDTRIAGFSHRLGQPMPYTVLQSCLEKCKTFAKTNLEVKTNKMGHSKIEVILKVADDKEVSVTARNVIDGKQKAAQQMLQILYPHLEKYGTIMRLYGIQNKQTMRLMRQGQKAFQKATSIVDQESKRLRRVQKNESFLRTLRGHMIDFAKKGPVEDPKGIHFYTRLTPMVAEDADVVAEVSQTRADKEGDHFMSIIPRVLDIHKQQDDAHSTPMDTEVDNQNHNEPL</sequence>
<evidence type="ECO:0000313" key="4">
    <source>
        <dbReference type="Proteomes" id="UP000492821"/>
    </source>
</evidence>
<dbReference type="PANTHER" id="PTHR13482:SF3">
    <property type="entry name" value="MICROPROCESSOR COMPLEX SUBUNIT DGCR8"/>
    <property type="match status" value="1"/>
</dbReference>
<proteinExistence type="predicted"/>
<accession>A0A7E4V3K8</accession>
<evidence type="ECO:0000313" key="5">
    <source>
        <dbReference type="WBParaSite" id="Pan_g16136.t1"/>
    </source>
</evidence>
<reference evidence="4" key="1">
    <citation type="journal article" date="2013" name="Genetics">
        <title>The draft genome and transcriptome of Panagrellus redivivus are shaped by the harsh demands of a free-living lifestyle.</title>
        <authorList>
            <person name="Srinivasan J."/>
            <person name="Dillman A.R."/>
            <person name="Macchietto M.G."/>
            <person name="Heikkinen L."/>
            <person name="Lakso M."/>
            <person name="Fracchia K.M."/>
            <person name="Antoshechkin I."/>
            <person name="Mortazavi A."/>
            <person name="Wong G."/>
            <person name="Sternberg P.W."/>
        </authorList>
    </citation>
    <scope>NUCLEOTIDE SEQUENCE [LARGE SCALE GENOMIC DNA]</scope>
    <source>
        <strain evidence="4">MT8872</strain>
    </source>
</reference>
<dbReference type="Gene3D" id="3.30.160.20">
    <property type="match status" value="1"/>
</dbReference>
<evidence type="ECO:0000256" key="2">
    <source>
        <dbReference type="SAM" id="MobiDB-lite"/>
    </source>
</evidence>
<evidence type="ECO:0000259" key="3">
    <source>
        <dbReference type="PROSITE" id="PS50137"/>
    </source>
</evidence>
<dbReference type="GO" id="GO:0070878">
    <property type="term" value="F:primary miRNA binding"/>
    <property type="evidence" value="ECO:0007669"/>
    <property type="project" value="TreeGrafter"/>
</dbReference>
<dbReference type="WBParaSite" id="Pan_g16136.t1">
    <property type="protein sequence ID" value="Pan_g16136.t1"/>
    <property type="gene ID" value="Pan_g16136"/>
</dbReference>
<dbReference type="Proteomes" id="UP000492821">
    <property type="component" value="Unassembled WGS sequence"/>
</dbReference>
<feature type="region of interest" description="Disordered" evidence="2">
    <location>
        <begin position="1"/>
        <end position="20"/>
    </location>
</feature>
<dbReference type="GO" id="GO:0070877">
    <property type="term" value="C:microprocessor complex"/>
    <property type="evidence" value="ECO:0007669"/>
    <property type="project" value="InterPro"/>
</dbReference>
<dbReference type="AlphaFoldDB" id="A0A7E4V3K8"/>
<dbReference type="InterPro" id="IPR040375">
    <property type="entry name" value="DGCR8"/>
</dbReference>
<feature type="region of interest" description="Disordered" evidence="2">
    <location>
        <begin position="36"/>
        <end position="98"/>
    </location>
</feature>
<dbReference type="GO" id="GO:0042802">
    <property type="term" value="F:identical protein binding"/>
    <property type="evidence" value="ECO:0007669"/>
    <property type="project" value="InterPro"/>
</dbReference>
<dbReference type="PANTHER" id="PTHR13482">
    <property type="entry name" value="MICRORNA PROCESSOR COMPLEX SUBUNIT DGCR8"/>
    <property type="match status" value="1"/>
</dbReference>
<feature type="region of interest" description="Disordered" evidence="2">
    <location>
        <begin position="681"/>
        <end position="703"/>
    </location>
</feature>
<dbReference type="Gene3D" id="2.20.70.10">
    <property type="match status" value="1"/>
</dbReference>
<dbReference type="InterPro" id="IPR014720">
    <property type="entry name" value="dsRBD_dom"/>
</dbReference>
<protein>
    <submittedName>
        <fullName evidence="5">DRBM domain-containing protein</fullName>
    </submittedName>
</protein>
<dbReference type="GO" id="GO:0031053">
    <property type="term" value="P:primary miRNA processing"/>
    <property type="evidence" value="ECO:0007669"/>
    <property type="project" value="InterPro"/>
</dbReference>
<keyword evidence="1" id="KW-0694">RNA-binding</keyword>
<feature type="domain" description="DRBM" evidence="3">
    <location>
        <begin position="329"/>
        <end position="447"/>
    </location>
</feature>
<name>A0A7E4V3K8_PANRE</name>
<feature type="compositionally biased region" description="Polar residues" evidence="2">
    <location>
        <begin position="73"/>
        <end position="84"/>
    </location>
</feature>
<evidence type="ECO:0000256" key="1">
    <source>
        <dbReference type="PROSITE-ProRule" id="PRU00266"/>
    </source>
</evidence>
<reference evidence="5" key="2">
    <citation type="submission" date="2020-10" db="UniProtKB">
        <authorList>
            <consortium name="WormBaseParasite"/>
        </authorList>
    </citation>
    <scope>IDENTIFICATION</scope>
</reference>
<dbReference type="GO" id="GO:0020037">
    <property type="term" value="F:heme binding"/>
    <property type="evidence" value="ECO:0007669"/>
    <property type="project" value="InterPro"/>
</dbReference>
<dbReference type="Gene3D" id="3.30.160.590">
    <property type="match status" value="1"/>
</dbReference>
<keyword evidence="4" id="KW-1185">Reference proteome</keyword>
<organism evidence="4 5">
    <name type="scientific">Panagrellus redivivus</name>
    <name type="common">Microworm</name>
    <dbReference type="NCBI Taxonomy" id="6233"/>
    <lineage>
        <taxon>Eukaryota</taxon>
        <taxon>Metazoa</taxon>
        <taxon>Ecdysozoa</taxon>
        <taxon>Nematoda</taxon>
        <taxon>Chromadorea</taxon>
        <taxon>Rhabditida</taxon>
        <taxon>Tylenchina</taxon>
        <taxon>Panagrolaimomorpha</taxon>
        <taxon>Panagrolaimoidea</taxon>
        <taxon>Panagrolaimidae</taxon>
        <taxon>Panagrellus</taxon>
    </lineage>
</organism>
<dbReference type="PROSITE" id="PS50137">
    <property type="entry name" value="DS_RBD"/>
    <property type="match status" value="1"/>
</dbReference>